<dbReference type="PROSITE" id="PS51379">
    <property type="entry name" value="4FE4S_FER_2"/>
    <property type="match status" value="3"/>
</dbReference>
<dbReference type="GO" id="GO:0046872">
    <property type="term" value="F:metal ion binding"/>
    <property type="evidence" value="ECO:0007669"/>
    <property type="project" value="UniProtKB-KW"/>
</dbReference>
<dbReference type="Gene3D" id="3.30.70.20">
    <property type="match status" value="2"/>
</dbReference>
<keyword evidence="5" id="KW-0408">Iron</keyword>
<feature type="domain" description="4Fe-4S ferredoxin-type" evidence="7">
    <location>
        <begin position="256"/>
        <end position="285"/>
    </location>
</feature>
<feature type="domain" description="4Fe-4S ferredoxin-type" evidence="7">
    <location>
        <begin position="223"/>
        <end position="252"/>
    </location>
</feature>
<reference evidence="8 9" key="1">
    <citation type="submission" date="2019-03" db="EMBL/GenBank/DDBJ databases">
        <title>Genomic Encyclopedia of Type Strains, Phase IV (KMG-IV): sequencing the most valuable type-strain genomes for metagenomic binning, comparative biology and taxonomic classification.</title>
        <authorList>
            <person name="Goeker M."/>
        </authorList>
    </citation>
    <scope>NUCLEOTIDE SEQUENCE [LARGE SCALE GENOMIC DNA]</scope>
    <source>
        <strain evidence="8 9">DSM 15969</strain>
    </source>
</reference>
<evidence type="ECO:0000256" key="3">
    <source>
        <dbReference type="ARBA" id="ARBA00022485"/>
    </source>
</evidence>
<sequence length="328" mass="36098">MAEAIYFDRDKCLNGRYKEARCQQCRDLCPAHCINEALQIESKLCNHCGLCVAVCPVEAVAALNYSDRELMRLISAGLPAVFACQKQNKESSWPCLGFLESRLLVALAYGGNKLTVDNRACQQCNRPVHTHLITAINHANQVLAFCKKGLIQSGDDAEHSVYGKKVISRRSFFSAMLGETVESIREAAFSEGGKLERLERKKWITESLSDDLQSMPPQPLKGFFSMVVHDSCRACGLCAKICTGKAITIAEQTDLLTIYHESIQCSGCKICAAHCPVQAIEISAAVQLGKRKVIEANLPLCRTCGQSFQPVHNHSVCLDCMVAGRLQQ</sequence>
<dbReference type="PROSITE" id="PS00198">
    <property type="entry name" value="4FE4S_FER_1"/>
    <property type="match status" value="2"/>
</dbReference>
<dbReference type="InterPro" id="IPR050157">
    <property type="entry name" value="PSI_iron-sulfur_center"/>
</dbReference>
<dbReference type="Pfam" id="PF00037">
    <property type="entry name" value="Fer4"/>
    <property type="match status" value="1"/>
</dbReference>
<proteinExistence type="predicted"/>
<dbReference type="EMBL" id="SLUI01000014">
    <property type="protein sequence ID" value="TCL35020.1"/>
    <property type="molecule type" value="Genomic_DNA"/>
</dbReference>
<keyword evidence="3" id="KW-0004">4Fe-4S</keyword>
<dbReference type="InterPro" id="IPR017900">
    <property type="entry name" value="4Fe4S_Fe_S_CS"/>
</dbReference>
<evidence type="ECO:0000256" key="4">
    <source>
        <dbReference type="ARBA" id="ARBA00022723"/>
    </source>
</evidence>
<name>A0A4R1Q217_9FIRM</name>
<dbReference type="PANTHER" id="PTHR24960">
    <property type="entry name" value="PHOTOSYSTEM I IRON-SULFUR CENTER-RELATED"/>
    <property type="match status" value="1"/>
</dbReference>
<organism evidence="8 9">
    <name type="scientific">Anaerospora hongkongensis</name>
    <dbReference type="NCBI Taxonomy" id="244830"/>
    <lineage>
        <taxon>Bacteria</taxon>
        <taxon>Bacillati</taxon>
        <taxon>Bacillota</taxon>
        <taxon>Negativicutes</taxon>
        <taxon>Selenomonadales</taxon>
        <taxon>Sporomusaceae</taxon>
        <taxon>Anaerospora</taxon>
    </lineage>
</organism>
<evidence type="ECO:0000313" key="9">
    <source>
        <dbReference type="Proteomes" id="UP000295063"/>
    </source>
</evidence>
<dbReference type="AlphaFoldDB" id="A0A4R1Q217"/>
<evidence type="ECO:0000256" key="1">
    <source>
        <dbReference type="ARBA" id="ARBA00001966"/>
    </source>
</evidence>
<comment type="caution">
    <text evidence="8">The sequence shown here is derived from an EMBL/GenBank/DDBJ whole genome shotgun (WGS) entry which is preliminary data.</text>
</comment>
<evidence type="ECO:0000259" key="7">
    <source>
        <dbReference type="PROSITE" id="PS51379"/>
    </source>
</evidence>
<evidence type="ECO:0000256" key="5">
    <source>
        <dbReference type="ARBA" id="ARBA00023004"/>
    </source>
</evidence>
<evidence type="ECO:0000256" key="6">
    <source>
        <dbReference type="ARBA" id="ARBA00023014"/>
    </source>
</evidence>
<gene>
    <name evidence="8" type="ORF">EV210_11436</name>
</gene>
<dbReference type="GO" id="GO:0051539">
    <property type="term" value="F:4 iron, 4 sulfur cluster binding"/>
    <property type="evidence" value="ECO:0007669"/>
    <property type="project" value="UniProtKB-KW"/>
</dbReference>
<evidence type="ECO:0000256" key="2">
    <source>
        <dbReference type="ARBA" id="ARBA00003532"/>
    </source>
</evidence>
<dbReference type="SUPFAM" id="SSF54862">
    <property type="entry name" value="4Fe-4S ferredoxins"/>
    <property type="match status" value="1"/>
</dbReference>
<dbReference type="Proteomes" id="UP000295063">
    <property type="component" value="Unassembled WGS sequence"/>
</dbReference>
<dbReference type="InterPro" id="IPR017896">
    <property type="entry name" value="4Fe4S_Fe-S-bd"/>
</dbReference>
<dbReference type="RefSeq" id="WP_132082734.1">
    <property type="nucleotide sequence ID" value="NZ_SLUI01000014.1"/>
</dbReference>
<keyword evidence="9" id="KW-1185">Reference proteome</keyword>
<dbReference type="PANTHER" id="PTHR24960:SF79">
    <property type="entry name" value="PHOTOSYSTEM I IRON-SULFUR CENTER"/>
    <property type="match status" value="1"/>
</dbReference>
<evidence type="ECO:0000313" key="8">
    <source>
        <dbReference type="EMBL" id="TCL35020.1"/>
    </source>
</evidence>
<comment type="cofactor">
    <cofactor evidence="1">
        <name>[4Fe-4S] cluster</name>
        <dbReference type="ChEBI" id="CHEBI:49883"/>
    </cofactor>
</comment>
<comment type="function">
    <text evidence="2">Ferredoxins are iron-sulfur proteins that transfer electrons in a wide variety of metabolic reactions.</text>
</comment>
<accession>A0A4R1Q217</accession>
<dbReference type="OrthoDB" id="9672at2"/>
<feature type="domain" description="4Fe-4S ferredoxin-type" evidence="7">
    <location>
        <begin position="36"/>
        <end position="65"/>
    </location>
</feature>
<keyword evidence="4" id="KW-0479">Metal-binding</keyword>
<keyword evidence="6" id="KW-0411">Iron-sulfur</keyword>
<protein>
    <submittedName>
        <fullName evidence="8">4Fe-4S binding protein</fullName>
    </submittedName>
</protein>